<keyword evidence="4" id="KW-1133">Transmembrane helix</keyword>
<dbReference type="Pfam" id="PF10412">
    <property type="entry name" value="TrwB_AAD_bind"/>
    <property type="match status" value="1"/>
</dbReference>
<sequence>MELLVGLGILGVGAGVLVVRPLARSHRIKSYTRGRELRSKRATKKVSGDAATGLRFGNAFLPASAATQHTLVVGTTGSGKSQVQRLFMREPLLRIQVGSDHRALIYDAKGETCAYLRRIGVTAQVYSLNPFEKRSNEICKAVAWDIARDITSPARSLNLAAAFIKQEHGGANGYFTDAARLVLDGIITSFIKHSGRAWTLSDLVNATSTRTRMEQVLGRDEHGKAVIESLLGDDRTGYAVASTVASKMRYFSPVAAMWQRCEHKISLAEWCSSNSILLFGDNETATATLDALNAVMFAVVAEEIDKQGQSDTRRTWLWLDEVRLAGGILNSGMLPRLAVKGRSRGCCLVLAFQDIEGFRLAAGKENADEIVAQCSNIALLRMSGEGGQFASKLVGQYETIEVHHSDSTRLLGAETRSEQRVTKDTMLPSEFYGFPQTNPENGLQGLFISTERGAELVRIAPECIQQVVVTTEQEQRDAVVVRPNADQWLRGWNPKDYKRLGIERAVQEGVQEPVPTSKKLKLRLRTPDGLEEVTLPKAVGL</sequence>
<keyword evidence="2" id="KW-1003">Cell membrane</keyword>
<name>A0A518K5Y2_9BACT</name>
<comment type="subcellular location">
    <subcellularLocation>
        <location evidence="1">Cell membrane</location>
        <topology evidence="1">Multi-pass membrane protein</topology>
    </subcellularLocation>
</comment>
<evidence type="ECO:0000256" key="4">
    <source>
        <dbReference type="ARBA" id="ARBA00022989"/>
    </source>
</evidence>
<keyword evidence="3" id="KW-0812">Transmembrane</keyword>
<proteinExistence type="predicted"/>
<dbReference type="PANTHER" id="PTHR37937:SF1">
    <property type="entry name" value="CONJUGATIVE TRANSFER: DNA TRANSPORT"/>
    <property type="match status" value="1"/>
</dbReference>
<evidence type="ECO:0000259" key="6">
    <source>
        <dbReference type="Pfam" id="PF10412"/>
    </source>
</evidence>
<dbReference type="PANTHER" id="PTHR37937">
    <property type="entry name" value="CONJUGATIVE TRANSFER: DNA TRANSPORT"/>
    <property type="match status" value="1"/>
</dbReference>
<dbReference type="KEGG" id="bmei:Spa11_13950"/>
<organism evidence="7 8">
    <name type="scientific">Botrimarina mediterranea</name>
    <dbReference type="NCBI Taxonomy" id="2528022"/>
    <lineage>
        <taxon>Bacteria</taxon>
        <taxon>Pseudomonadati</taxon>
        <taxon>Planctomycetota</taxon>
        <taxon>Planctomycetia</taxon>
        <taxon>Pirellulales</taxon>
        <taxon>Lacipirellulaceae</taxon>
        <taxon>Botrimarina</taxon>
    </lineage>
</organism>
<dbReference type="Gene3D" id="3.40.50.300">
    <property type="entry name" value="P-loop containing nucleotide triphosphate hydrolases"/>
    <property type="match status" value="2"/>
</dbReference>
<dbReference type="EMBL" id="CP036349">
    <property type="protein sequence ID" value="QDV73199.1"/>
    <property type="molecule type" value="Genomic_DNA"/>
</dbReference>
<keyword evidence="5" id="KW-0472">Membrane</keyword>
<keyword evidence="8" id="KW-1185">Reference proteome</keyword>
<dbReference type="CDD" id="cd01127">
    <property type="entry name" value="TrwB_TraG_TraD_VirD4"/>
    <property type="match status" value="2"/>
</dbReference>
<dbReference type="InterPro" id="IPR051539">
    <property type="entry name" value="T4SS-coupling_protein"/>
</dbReference>
<gene>
    <name evidence="7" type="ORF">Spa11_13950</name>
</gene>
<dbReference type="SUPFAM" id="SSF52540">
    <property type="entry name" value="P-loop containing nucleoside triphosphate hydrolases"/>
    <property type="match status" value="1"/>
</dbReference>
<dbReference type="RefSeq" id="WP_145109773.1">
    <property type="nucleotide sequence ID" value="NZ_CP036349.1"/>
</dbReference>
<evidence type="ECO:0000256" key="3">
    <source>
        <dbReference type="ARBA" id="ARBA00022692"/>
    </source>
</evidence>
<evidence type="ECO:0000256" key="1">
    <source>
        <dbReference type="ARBA" id="ARBA00004651"/>
    </source>
</evidence>
<protein>
    <submittedName>
        <fullName evidence="7">Type IV secretion-system coupling protein DNA-binding domain protein</fullName>
    </submittedName>
</protein>
<feature type="domain" description="Type IV secretion system coupling protein TraD DNA-binding" evidence="6">
    <location>
        <begin position="61"/>
        <end position="433"/>
    </location>
</feature>
<evidence type="ECO:0000256" key="2">
    <source>
        <dbReference type="ARBA" id="ARBA00022475"/>
    </source>
</evidence>
<dbReference type="AlphaFoldDB" id="A0A518K5Y2"/>
<keyword evidence="7" id="KW-0238">DNA-binding</keyword>
<evidence type="ECO:0000313" key="7">
    <source>
        <dbReference type="EMBL" id="QDV73199.1"/>
    </source>
</evidence>
<dbReference type="InterPro" id="IPR027417">
    <property type="entry name" value="P-loop_NTPase"/>
</dbReference>
<dbReference type="Proteomes" id="UP000316426">
    <property type="component" value="Chromosome"/>
</dbReference>
<reference evidence="7 8" key="1">
    <citation type="submission" date="2019-02" db="EMBL/GenBank/DDBJ databases">
        <title>Deep-cultivation of Planctomycetes and their phenomic and genomic characterization uncovers novel biology.</title>
        <authorList>
            <person name="Wiegand S."/>
            <person name="Jogler M."/>
            <person name="Boedeker C."/>
            <person name="Pinto D."/>
            <person name="Vollmers J."/>
            <person name="Rivas-Marin E."/>
            <person name="Kohn T."/>
            <person name="Peeters S.H."/>
            <person name="Heuer A."/>
            <person name="Rast P."/>
            <person name="Oberbeckmann S."/>
            <person name="Bunk B."/>
            <person name="Jeske O."/>
            <person name="Meyerdierks A."/>
            <person name="Storesund J.E."/>
            <person name="Kallscheuer N."/>
            <person name="Luecker S."/>
            <person name="Lage O.M."/>
            <person name="Pohl T."/>
            <person name="Merkel B.J."/>
            <person name="Hornburger P."/>
            <person name="Mueller R.-W."/>
            <person name="Bruemmer F."/>
            <person name="Labrenz M."/>
            <person name="Spormann A.M."/>
            <person name="Op den Camp H."/>
            <person name="Overmann J."/>
            <person name="Amann R."/>
            <person name="Jetten M.S.M."/>
            <person name="Mascher T."/>
            <person name="Medema M.H."/>
            <person name="Devos D.P."/>
            <person name="Kaster A.-K."/>
            <person name="Ovreas L."/>
            <person name="Rohde M."/>
            <person name="Galperin M.Y."/>
            <person name="Jogler C."/>
        </authorList>
    </citation>
    <scope>NUCLEOTIDE SEQUENCE [LARGE SCALE GENOMIC DNA]</scope>
    <source>
        <strain evidence="7 8">Spa11</strain>
    </source>
</reference>
<dbReference type="GO" id="GO:0005886">
    <property type="term" value="C:plasma membrane"/>
    <property type="evidence" value="ECO:0007669"/>
    <property type="project" value="UniProtKB-SubCell"/>
</dbReference>
<evidence type="ECO:0000256" key="5">
    <source>
        <dbReference type="ARBA" id="ARBA00023136"/>
    </source>
</evidence>
<dbReference type="InterPro" id="IPR019476">
    <property type="entry name" value="T4SS_TraD_DNA-bd"/>
</dbReference>
<dbReference type="GO" id="GO:0003677">
    <property type="term" value="F:DNA binding"/>
    <property type="evidence" value="ECO:0007669"/>
    <property type="project" value="UniProtKB-KW"/>
</dbReference>
<evidence type="ECO:0000313" key="8">
    <source>
        <dbReference type="Proteomes" id="UP000316426"/>
    </source>
</evidence>
<accession>A0A518K5Y2</accession>